<feature type="transmembrane region" description="Helical" evidence="1">
    <location>
        <begin position="90"/>
        <end position="112"/>
    </location>
</feature>
<dbReference type="InterPro" id="IPR021354">
    <property type="entry name" value="DUF2975"/>
</dbReference>
<evidence type="ECO:0000313" key="3">
    <source>
        <dbReference type="Proteomes" id="UP000321569"/>
    </source>
</evidence>
<feature type="transmembrane region" description="Helical" evidence="1">
    <location>
        <begin position="118"/>
        <end position="141"/>
    </location>
</feature>
<dbReference type="EMBL" id="BKAM01000019">
    <property type="protein sequence ID" value="GEP72468.1"/>
    <property type="molecule type" value="Genomic_DNA"/>
</dbReference>
<accession>A0A512PMP4</accession>
<dbReference type="AlphaFoldDB" id="A0A512PMP4"/>
<feature type="transmembrane region" description="Helical" evidence="1">
    <location>
        <begin position="7"/>
        <end position="27"/>
    </location>
</feature>
<comment type="caution">
    <text evidence="2">The sequence shown here is derived from an EMBL/GenBank/DDBJ whole genome shotgun (WGS) entry which is preliminary data.</text>
</comment>
<evidence type="ECO:0000313" key="2">
    <source>
        <dbReference type="EMBL" id="GEP72468.1"/>
    </source>
</evidence>
<evidence type="ECO:0000256" key="1">
    <source>
        <dbReference type="SAM" id="Phobius"/>
    </source>
</evidence>
<proteinExistence type="predicted"/>
<name>A0A512PMP4_9LACO</name>
<keyword evidence="1" id="KW-1133">Transmembrane helix</keyword>
<reference evidence="2 3" key="1">
    <citation type="submission" date="2019-07" db="EMBL/GenBank/DDBJ databases">
        <title>Whole genome shotgun sequence of Lactobacillus rapi NBRC 109618.</title>
        <authorList>
            <person name="Hosoyama A."/>
            <person name="Uohara A."/>
            <person name="Ohji S."/>
            <person name="Ichikawa N."/>
        </authorList>
    </citation>
    <scope>NUCLEOTIDE SEQUENCE [LARGE SCALE GENOMIC DNA]</scope>
    <source>
        <strain evidence="2 3">NBRC 109618</strain>
    </source>
</reference>
<keyword evidence="1" id="KW-0812">Transmembrane</keyword>
<dbReference type="STRING" id="1423795.FD12_GL001235"/>
<organism evidence="2 3">
    <name type="scientific">Lentilactobacillus rapi</name>
    <dbReference type="NCBI Taxonomy" id="481723"/>
    <lineage>
        <taxon>Bacteria</taxon>
        <taxon>Bacillati</taxon>
        <taxon>Bacillota</taxon>
        <taxon>Bacilli</taxon>
        <taxon>Lactobacillales</taxon>
        <taxon>Lactobacillaceae</taxon>
        <taxon>Lentilactobacillus</taxon>
    </lineage>
</organism>
<dbReference type="Pfam" id="PF11188">
    <property type="entry name" value="DUF2975"/>
    <property type="match status" value="1"/>
</dbReference>
<dbReference type="Proteomes" id="UP000321569">
    <property type="component" value="Unassembled WGS sequence"/>
</dbReference>
<dbReference type="RefSeq" id="WP_225427283.1">
    <property type="nucleotide sequence ID" value="NZ_BKAM01000019.1"/>
</dbReference>
<gene>
    <name evidence="2" type="primary">yoaS</name>
    <name evidence="2" type="ORF">LRA02_13360</name>
</gene>
<sequence length="159" mass="17935">MKIKTLFLKMALIAIGIIVLFFCALVFPNVLIKLSYTYPKIVLTRYLFTGCLYLSAILFYIAEGYAYRILQLIDRDNVFSGQALHAIKQIKYAVGGMGVCYLLFLPMIYWVADVEDAPGMIIIMTVIAMIPFVVAVFAAILEKLLQKATQLKVESQYTV</sequence>
<protein>
    <submittedName>
        <fullName evidence="2">Putative membrane protein YoaS</fullName>
    </submittedName>
</protein>
<keyword evidence="1" id="KW-0472">Membrane</keyword>
<feature type="transmembrane region" description="Helical" evidence="1">
    <location>
        <begin position="47"/>
        <end position="70"/>
    </location>
</feature>